<keyword evidence="2" id="KW-1185">Reference proteome</keyword>
<accession>A0A9P3FZQ9</accession>
<organism evidence="1 2">
    <name type="scientific">Phanerochaete sordida</name>
    <dbReference type="NCBI Taxonomy" id="48140"/>
    <lineage>
        <taxon>Eukaryota</taxon>
        <taxon>Fungi</taxon>
        <taxon>Dikarya</taxon>
        <taxon>Basidiomycota</taxon>
        <taxon>Agaricomycotina</taxon>
        <taxon>Agaricomycetes</taxon>
        <taxon>Polyporales</taxon>
        <taxon>Phanerochaetaceae</taxon>
        <taxon>Phanerochaete</taxon>
    </lineage>
</organism>
<sequence length="76" mass="8444">MVHGNDISLHALTDEMLGQFEANRCSLSLEDSHTGVLMCVNVVLYMVSPSVIKWWVVATTSNACLRDMMICSQIIN</sequence>
<dbReference type="EMBL" id="BPQB01000002">
    <property type="protein sequence ID" value="GJE85561.1"/>
    <property type="molecule type" value="Genomic_DNA"/>
</dbReference>
<comment type="caution">
    <text evidence="1">The sequence shown here is derived from an EMBL/GenBank/DDBJ whole genome shotgun (WGS) entry which is preliminary data.</text>
</comment>
<name>A0A9P3FZQ9_9APHY</name>
<reference evidence="1 2" key="1">
    <citation type="submission" date="2021-08" db="EMBL/GenBank/DDBJ databases">
        <title>Draft Genome Sequence of Phanerochaete sordida strain YK-624.</title>
        <authorList>
            <person name="Mori T."/>
            <person name="Dohra H."/>
            <person name="Suzuki T."/>
            <person name="Kawagishi H."/>
            <person name="Hirai H."/>
        </authorList>
    </citation>
    <scope>NUCLEOTIDE SEQUENCE [LARGE SCALE GENOMIC DNA]</scope>
    <source>
        <strain evidence="1 2">YK-624</strain>
    </source>
</reference>
<proteinExistence type="predicted"/>
<evidence type="ECO:0000313" key="1">
    <source>
        <dbReference type="EMBL" id="GJE85561.1"/>
    </source>
</evidence>
<evidence type="ECO:0000313" key="2">
    <source>
        <dbReference type="Proteomes" id="UP000703269"/>
    </source>
</evidence>
<dbReference type="AlphaFoldDB" id="A0A9P3FZQ9"/>
<gene>
    <name evidence="1" type="ORF">PsYK624_016400</name>
</gene>
<protein>
    <submittedName>
        <fullName evidence="1">Uncharacterized protein</fullName>
    </submittedName>
</protein>
<dbReference type="Proteomes" id="UP000703269">
    <property type="component" value="Unassembled WGS sequence"/>
</dbReference>